<proteinExistence type="predicted"/>
<protein>
    <submittedName>
        <fullName evidence="1">Uncharacterized protein</fullName>
    </submittedName>
</protein>
<comment type="caution">
    <text evidence="1">The sequence shown here is derived from an EMBL/GenBank/DDBJ whole genome shotgun (WGS) entry which is preliminary data.</text>
</comment>
<feature type="non-terminal residue" evidence="1">
    <location>
        <position position="1"/>
    </location>
</feature>
<sequence>NEAAEKALKTVNRDAQAKERMEKARALHREAPSKALEIVTKEPLLSEEEHEKITIEDAKLLIEHRLGTTFDPNKIKGILDLRAEFIKEKRQMDKELPRRGRSGKEAALEINERFRKLLNRIETEVGRADYEKLFGRPPDVSYTLGDPEIAGTEE</sequence>
<dbReference type="AlphaFoldDB" id="X1TRC0"/>
<gene>
    <name evidence="1" type="ORF">S12H4_34329</name>
</gene>
<organism evidence="1">
    <name type="scientific">marine sediment metagenome</name>
    <dbReference type="NCBI Taxonomy" id="412755"/>
    <lineage>
        <taxon>unclassified sequences</taxon>
        <taxon>metagenomes</taxon>
        <taxon>ecological metagenomes</taxon>
    </lineage>
</organism>
<accession>X1TRC0</accession>
<evidence type="ECO:0000313" key="1">
    <source>
        <dbReference type="EMBL" id="GAI90105.1"/>
    </source>
</evidence>
<dbReference type="EMBL" id="BARW01020303">
    <property type="protein sequence ID" value="GAI90105.1"/>
    <property type="molecule type" value="Genomic_DNA"/>
</dbReference>
<reference evidence="1" key="1">
    <citation type="journal article" date="2014" name="Front. Microbiol.">
        <title>High frequency of phylogenetically diverse reductive dehalogenase-homologous genes in deep subseafloor sedimentary metagenomes.</title>
        <authorList>
            <person name="Kawai M."/>
            <person name="Futagami T."/>
            <person name="Toyoda A."/>
            <person name="Takaki Y."/>
            <person name="Nishi S."/>
            <person name="Hori S."/>
            <person name="Arai W."/>
            <person name="Tsubouchi T."/>
            <person name="Morono Y."/>
            <person name="Uchiyama I."/>
            <person name="Ito T."/>
            <person name="Fujiyama A."/>
            <person name="Inagaki F."/>
            <person name="Takami H."/>
        </authorList>
    </citation>
    <scope>NUCLEOTIDE SEQUENCE</scope>
    <source>
        <strain evidence="1">Expedition CK06-06</strain>
    </source>
</reference>
<name>X1TRC0_9ZZZZ</name>